<proteinExistence type="predicted"/>
<name>A0A1F5JFY2_9BACT</name>
<sequence length="81" mass="8926">MEKLRPFFPGLGEKCGDCRKKLENPSAGSFCKDGGTLNGFVLKPKTEVGCDRYGPNLSAILKKLRGQIRPLITAIRYSLPE</sequence>
<evidence type="ECO:0000313" key="2">
    <source>
        <dbReference type="Proteomes" id="UP000177555"/>
    </source>
</evidence>
<comment type="caution">
    <text evidence="1">The sequence shown here is derived from an EMBL/GenBank/DDBJ whole genome shotgun (WGS) entry which is preliminary data.</text>
</comment>
<gene>
    <name evidence="1" type="ORF">A2867_04035</name>
</gene>
<accession>A0A1F5JFY2</accession>
<reference evidence="1 2" key="1">
    <citation type="journal article" date="2016" name="Nat. Commun.">
        <title>Thousands of microbial genomes shed light on interconnected biogeochemical processes in an aquifer system.</title>
        <authorList>
            <person name="Anantharaman K."/>
            <person name="Brown C.T."/>
            <person name="Hug L.A."/>
            <person name="Sharon I."/>
            <person name="Castelle C.J."/>
            <person name="Probst A.J."/>
            <person name="Thomas B.C."/>
            <person name="Singh A."/>
            <person name="Wilkins M.J."/>
            <person name="Karaoz U."/>
            <person name="Brodie E.L."/>
            <person name="Williams K.H."/>
            <person name="Hubbard S.S."/>
            <person name="Banfield J.F."/>
        </authorList>
    </citation>
    <scope>NUCLEOTIDE SEQUENCE [LARGE SCALE GENOMIC DNA]</scope>
</reference>
<organism evidence="1 2">
    <name type="scientific">Candidatus Daviesbacteria bacterium RIFCSPHIGHO2_01_FULL_40_11</name>
    <dbReference type="NCBI Taxonomy" id="1797762"/>
    <lineage>
        <taxon>Bacteria</taxon>
        <taxon>Candidatus Daviesiibacteriota</taxon>
    </lineage>
</organism>
<dbReference type="AlphaFoldDB" id="A0A1F5JFY2"/>
<dbReference type="EMBL" id="MFCP01000038">
    <property type="protein sequence ID" value="OGE27478.1"/>
    <property type="molecule type" value="Genomic_DNA"/>
</dbReference>
<dbReference type="Proteomes" id="UP000177555">
    <property type="component" value="Unassembled WGS sequence"/>
</dbReference>
<evidence type="ECO:0000313" key="1">
    <source>
        <dbReference type="EMBL" id="OGE27478.1"/>
    </source>
</evidence>
<protein>
    <submittedName>
        <fullName evidence="1">Uncharacterized protein</fullName>
    </submittedName>
</protein>